<dbReference type="GO" id="GO:0008726">
    <property type="term" value="F:alkanesulfonate monooxygenase activity"/>
    <property type="evidence" value="ECO:0007669"/>
    <property type="project" value="TreeGrafter"/>
</dbReference>
<comment type="caution">
    <text evidence="6">The sequence shown here is derived from an EMBL/GenBank/DDBJ whole genome shotgun (WGS) entry which is preliminary data.</text>
</comment>
<dbReference type="InterPro" id="IPR011251">
    <property type="entry name" value="Luciferase-like_dom"/>
</dbReference>
<keyword evidence="2" id="KW-0288">FMN</keyword>
<keyword evidence="4" id="KW-0503">Monooxygenase</keyword>
<dbReference type="PANTHER" id="PTHR42847:SF4">
    <property type="entry name" value="ALKANESULFONATE MONOOXYGENASE-RELATED"/>
    <property type="match status" value="1"/>
</dbReference>
<dbReference type="Gene3D" id="3.20.20.30">
    <property type="entry name" value="Luciferase-like domain"/>
    <property type="match status" value="1"/>
</dbReference>
<protein>
    <submittedName>
        <fullName evidence="6">Putative F420-dependent oxidoreductase</fullName>
    </submittedName>
</protein>
<keyword evidence="1" id="KW-0285">Flavoprotein</keyword>
<evidence type="ECO:0000256" key="3">
    <source>
        <dbReference type="ARBA" id="ARBA00023002"/>
    </source>
</evidence>
<dbReference type="InterPro" id="IPR019921">
    <property type="entry name" value="Lucif-like_OxRdtase_Rv2161c"/>
</dbReference>
<reference evidence="6 7" key="1">
    <citation type="submission" date="2020-07" db="EMBL/GenBank/DDBJ databases">
        <title>Genomic Encyclopedia of Type Strains, Phase IV (KMG-IV): sequencing the most valuable type-strain genomes for metagenomic binning, comparative biology and taxonomic classification.</title>
        <authorList>
            <person name="Goeker M."/>
        </authorList>
    </citation>
    <scope>NUCLEOTIDE SEQUENCE [LARGE SCALE GENOMIC DNA]</scope>
    <source>
        <strain evidence="6 7">DSM 45533</strain>
    </source>
</reference>
<sequence length="279" mass="30462">MAVKMKYGVPLGLLHPAAWKDVAVAADELGFESVWAPEHLVFTTDLSTATYPGTSDPGIRPATPIFDAPAFLCWLAGLTRRIRLGTAVHLFALRHPFVSARAFATLDVISTGRAICGVGAGWYRGEWDAAGVPFETRGARLDEALRIARRLWSEPVVEHSGEFYRFPEVAFEPKPVQHRLPVLAGGESRAALRRAATLCDGWISMPHTLESIRPQLEVLSELSGGRRVPVTAHAYDLASPGEVGEWAALGVDRLIVRPWKRSRDAVDGLSAFAREYGVS</sequence>
<accession>A0A7W0HMF3</accession>
<dbReference type="NCBIfam" id="TIGR03619">
    <property type="entry name" value="F420_Rv2161c"/>
    <property type="match status" value="1"/>
</dbReference>
<dbReference type="InterPro" id="IPR050172">
    <property type="entry name" value="SsuD_RutA_monooxygenase"/>
</dbReference>
<evidence type="ECO:0000313" key="6">
    <source>
        <dbReference type="EMBL" id="MBA2888729.1"/>
    </source>
</evidence>
<evidence type="ECO:0000259" key="5">
    <source>
        <dbReference type="Pfam" id="PF00296"/>
    </source>
</evidence>
<feature type="domain" description="Luciferase-like" evidence="5">
    <location>
        <begin position="17"/>
        <end position="217"/>
    </location>
</feature>
<keyword evidence="3" id="KW-0560">Oxidoreductase</keyword>
<dbReference type="PANTHER" id="PTHR42847">
    <property type="entry name" value="ALKANESULFONATE MONOOXYGENASE"/>
    <property type="match status" value="1"/>
</dbReference>
<proteinExistence type="predicted"/>
<evidence type="ECO:0000313" key="7">
    <source>
        <dbReference type="Proteomes" id="UP000530928"/>
    </source>
</evidence>
<dbReference type="Proteomes" id="UP000530928">
    <property type="component" value="Unassembled WGS sequence"/>
</dbReference>
<gene>
    <name evidence="6" type="ORF">HNR30_000064</name>
</gene>
<dbReference type="AlphaFoldDB" id="A0A7W0HMF3"/>
<evidence type="ECO:0000256" key="1">
    <source>
        <dbReference type="ARBA" id="ARBA00022630"/>
    </source>
</evidence>
<keyword evidence="7" id="KW-1185">Reference proteome</keyword>
<dbReference type="GO" id="GO:0046306">
    <property type="term" value="P:alkanesulfonate catabolic process"/>
    <property type="evidence" value="ECO:0007669"/>
    <property type="project" value="TreeGrafter"/>
</dbReference>
<dbReference type="RefSeq" id="WP_246377055.1">
    <property type="nucleotide sequence ID" value="NZ_BAABAM010000001.1"/>
</dbReference>
<dbReference type="SUPFAM" id="SSF51679">
    <property type="entry name" value="Bacterial luciferase-like"/>
    <property type="match status" value="1"/>
</dbReference>
<name>A0A7W0HMF3_9ACTN</name>
<dbReference type="EMBL" id="JACDUR010000001">
    <property type="protein sequence ID" value="MBA2888729.1"/>
    <property type="molecule type" value="Genomic_DNA"/>
</dbReference>
<dbReference type="InterPro" id="IPR036661">
    <property type="entry name" value="Luciferase-like_sf"/>
</dbReference>
<evidence type="ECO:0000256" key="2">
    <source>
        <dbReference type="ARBA" id="ARBA00022643"/>
    </source>
</evidence>
<organism evidence="6 7">
    <name type="scientific">Nonomuraea soli</name>
    <dbReference type="NCBI Taxonomy" id="1032476"/>
    <lineage>
        <taxon>Bacteria</taxon>
        <taxon>Bacillati</taxon>
        <taxon>Actinomycetota</taxon>
        <taxon>Actinomycetes</taxon>
        <taxon>Streptosporangiales</taxon>
        <taxon>Streptosporangiaceae</taxon>
        <taxon>Nonomuraea</taxon>
    </lineage>
</organism>
<evidence type="ECO:0000256" key="4">
    <source>
        <dbReference type="ARBA" id="ARBA00023033"/>
    </source>
</evidence>
<dbReference type="Pfam" id="PF00296">
    <property type="entry name" value="Bac_luciferase"/>
    <property type="match status" value="1"/>
</dbReference>